<dbReference type="AlphaFoldDB" id="A0A9D1TP08"/>
<evidence type="ECO:0000313" key="6">
    <source>
        <dbReference type="Proteomes" id="UP000823936"/>
    </source>
</evidence>
<dbReference type="PANTHER" id="PTHR32176:SF92">
    <property type="entry name" value="XYLOSE ISOMERASE"/>
    <property type="match status" value="1"/>
</dbReference>
<dbReference type="PANTHER" id="PTHR32176">
    <property type="entry name" value="XYLOSE ISOMERASE"/>
    <property type="match status" value="1"/>
</dbReference>
<evidence type="ECO:0000256" key="3">
    <source>
        <dbReference type="PROSITE-ProRule" id="PRU01161"/>
    </source>
</evidence>
<dbReference type="EMBL" id="DXHU01000023">
    <property type="protein sequence ID" value="HIV99556.1"/>
    <property type="molecule type" value="Genomic_DNA"/>
</dbReference>
<keyword evidence="3" id="KW-0378">Hydrolase</keyword>
<feature type="short sequence motif" description="GXGXXG" evidence="3">
    <location>
        <begin position="17"/>
        <end position="22"/>
    </location>
</feature>
<reference evidence="5" key="1">
    <citation type="journal article" date="2021" name="PeerJ">
        <title>Extensive microbial diversity within the chicken gut microbiome revealed by metagenomics and culture.</title>
        <authorList>
            <person name="Gilroy R."/>
            <person name="Ravi A."/>
            <person name="Getino M."/>
            <person name="Pursley I."/>
            <person name="Horton D.L."/>
            <person name="Alikhan N.F."/>
            <person name="Baker D."/>
            <person name="Gharbi K."/>
            <person name="Hall N."/>
            <person name="Watson M."/>
            <person name="Adriaenssens E.M."/>
            <person name="Foster-Nyarko E."/>
            <person name="Jarju S."/>
            <person name="Secka A."/>
            <person name="Antonio M."/>
            <person name="Oren A."/>
            <person name="Chaudhuri R.R."/>
            <person name="La Ragione R."/>
            <person name="Hildebrand F."/>
            <person name="Pallen M.J."/>
        </authorList>
    </citation>
    <scope>NUCLEOTIDE SEQUENCE</scope>
    <source>
        <strain evidence="5">Gambia11-129</strain>
    </source>
</reference>
<dbReference type="InterPro" id="IPR002641">
    <property type="entry name" value="PNPLA_dom"/>
</dbReference>
<keyword evidence="2 3" id="KW-0443">Lipid metabolism</keyword>
<feature type="short sequence motif" description="DGA/G" evidence="3">
    <location>
        <begin position="219"/>
        <end position="221"/>
    </location>
</feature>
<dbReference type="Proteomes" id="UP000823936">
    <property type="component" value="Unassembled WGS sequence"/>
</dbReference>
<name>A0A9D1TP08_9SPIO</name>
<protein>
    <submittedName>
        <fullName evidence="5">Patatin-like phospholipase family protein</fullName>
    </submittedName>
</protein>
<keyword evidence="3" id="KW-0442">Lipid degradation</keyword>
<dbReference type="GO" id="GO:0047372">
    <property type="term" value="F:monoacylglycerol lipase activity"/>
    <property type="evidence" value="ECO:0007669"/>
    <property type="project" value="TreeGrafter"/>
</dbReference>
<feature type="active site" description="Nucleophile" evidence="3">
    <location>
        <position position="56"/>
    </location>
</feature>
<feature type="domain" description="PNPLA" evidence="4">
    <location>
        <begin position="13"/>
        <end position="232"/>
    </location>
</feature>
<dbReference type="PROSITE" id="PS51635">
    <property type="entry name" value="PNPLA"/>
    <property type="match status" value="1"/>
</dbReference>
<dbReference type="SUPFAM" id="SSF52151">
    <property type="entry name" value="FabD/lysophospholipase-like"/>
    <property type="match status" value="1"/>
</dbReference>
<dbReference type="Pfam" id="PF01734">
    <property type="entry name" value="Patatin"/>
    <property type="match status" value="1"/>
</dbReference>
<proteinExistence type="inferred from homology"/>
<feature type="short sequence motif" description="GXSXG" evidence="3">
    <location>
        <begin position="54"/>
        <end position="58"/>
    </location>
</feature>
<reference evidence="5" key="2">
    <citation type="submission" date="2021-04" db="EMBL/GenBank/DDBJ databases">
        <authorList>
            <person name="Gilroy R."/>
        </authorList>
    </citation>
    <scope>NUCLEOTIDE SEQUENCE</scope>
    <source>
        <strain evidence="5">Gambia11-129</strain>
    </source>
</reference>
<comment type="similarity">
    <text evidence="1">Belongs to the patatin family.</text>
</comment>
<evidence type="ECO:0000259" key="4">
    <source>
        <dbReference type="PROSITE" id="PS51635"/>
    </source>
</evidence>
<evidence type="ECO:0000256" key="1">
    <source>
        <dbReference type="ARBA" id="ARBA00010240"/>
    </source>
</evidence>
<dbReference type="GO" id="GO:0016042">
    <property type="term" value="P:lipid catabolic process"/>
    <property type="evidence" value="ECO:0007669"/>
    <property type="project" value="UniProtKB-UniRule"/>
</dbReference>
<feature type="active site" description="Proton acceptor" evidence="3">
    <location>
        <position position="219"/>
    </location>
</feature>
<evidence type="ECO:0000313" key="5">
    <source>
        <dbReference type="EMBL" id="HIV99556.1"/>
    </source>
</evidence>
<evidence type="ECO:0000256" key="2">
    <source>
        <dbReference type="ARBA" id="ARBA00023098"/>
    </source>
</evidence>
<dbReference type="InterPro" id="IPR016035">
    <property type="entry name" value="Acyl_Trfase/lysoPLipase"/>
</dbReference>
<accession>A0A9D1TP08</accession>
<organism evidence="5 6">
    <name type="scientific">Candidatus Ornithospirochaeta avicola</name>
    <dbReference type="NCBI Taxonomy" id="2840896"/>
    <lineage>
        <taxon>Bacteria</taxon>
        <taxon>Pseudomonadati</taxon>
        <taxon>Spirochaetota</taxon>
        <taxon>Spirochaetia</taxon>
        <taxon>Spirochaetales</taxon>
        <taxon>Spirochaetaceae</taxon>
        <taxon>Spirochaetaceae incertae sedis</taxon>
        <taxon>Candidatus Ornithospirochaeta</taxon>
    </lineage>
</organism>
<gene>
    <name evidence="5" type="ORF">IAB12_07260</name>
</gene>
<dbReference type="Gene3D" id="3.40.1090.10">
    <property type="entry name" value="Cytosolic phospholipase A2 catalytic domain"/>
    <property type="match status" value="1"/>
</dbReference>
<comment type="caution">
    <text evidence="5">The sequence shown here is derived from an EMBL/GenBank/DDBJ whole genome shotgun (WGS) entry which is preliminary data.</text>
</comment>
<sequence>MKKGKEKKTRYILSIDGGGMRGIIPAYILNRLDTLLEKEGDLRPLYSHFDLIAGTSTGALLALALSCPAEGGKLKADSKGGYPVYQEERSFFFRKKEIYKGRIRSSFDPKIMEDIYLKNGERIFPHQKSFLGPIFQDKYDVRPFEAFLKENLLDYKMNDLLAPTVIVSYDTLSGNPFLFTSYSSCYSLFDASRASTAAPLYFPPHMIEDGKGIKRCLVDGGLCANNPALVAYIEAKKLYPDTDEFVILSLSTCKKPFSFDASKTGGGITGWAYPILKSYMSAQESMMNLSLENLPDARYIRIYSDILEKKISLDDVSRESLDELKRIAELLYKDHECKIKEIAHEISMCRTRENVKLEYNQS</sequence>
<dbReference type="GO" id="GO:0004620">
    <property type="term" value="F:phospholipase activity"/>
    <property type="evidence" value="ECO:0007669"/>
    <property type="project" value="TreeGrafter"/>
</dbReference>